<feature type="transmembrane region" description="Helical" evidence="1">
    <location>
        <begin position="34"/>
        <end position="54"/>
    </location>
</feature>
<protein>
    <submittedName>
        <fullName evidence="2">Uncharacterized protein</fullName>
    </submittedName>
</protein>
<sequence length="95" mass="10182">MQHLLIPLAMTAAFGAFVGTLYRLSRRPGYQRPLLFPLVGVAAGIIGFVIYRLLAGTTGAPLWLLPLLVVVQVWLWLGPLGPAARTSGQNGDTGR</sequence>
<evidence type="ECO:0000313" key="2">
    <source>
        <dbReference type="EMBL" id="MDR5892883.1"/>
    </source>
</evidence>
<accession>A0ABU1GLM1</accession>
<keyword evidence="1" id="KW-0812">Transmembrane</keyword>
<proteinExistence type="predicted"/>
<name>A0ABU1GLM1_9GAMM</name>
<gene>
    <name evidence="2" type="ORF">QC820_08645</name>
</gene>
<evidence type="ECO:0000256" key="1">
    <source>
        <dbReference type="SAM" id="Phobius"/>
    </source>
</evidence>
<keyword evidence="1" id="KW-1133">Transmembrane helix</keyword>
<reference evidence="2 3" key="1">
    <citation type="submission" date="2023-04" db="EMBL/GenBank/DDBJ databases">
        <title>A long-awaited taxogenomic arrangement of the family Halomonadaceae.</title>
        <authorList>
            <person name="De La Haba R."/>
            <person name="Chuvochina M."/>
            <person name="Wittouck S."/>
            <person name="Arahal D.R."/>
            <person name="Sanchez-Porro C."/>
            <person name="Hugenholtz P."/>
            <person name="Ventosa A."/>
        </authorList>
    </citation>
    <scope>NUCLEOTIDE SEQUENCE [LARGE SCALE GENOMIC DNA]</scope>
    <source>
        <strain evidence="2 3">DSM 17332</strain>
    </source>
</reference>
<organism evidence="2 3">
    <name type="scientific">Halomonas mongoliensis</name>
    <dbReference type="NCBI Taxonomy" id="321265"/>
    <lineage>
        <taxon>Bacteria</taxon>
        <taxon>Pseudomonadati</taxon>
        <taxon>Pseudomonadota</taxon>
        <taxon>Gammaproteobacteria</taxon>
        <taxon>Oceanospirillales</taxon>
        <taxon>Halomonadaceae</taxon>
        <taxon>Halomonas</taxon>
    </lineage>
</organism>
<keyword evidence="3" id="KW-1185">Reference proteome</keyword>
<keyword evidence="1" id="KW-0472">Membrane</keyword>
<dbReference type="EMBL" id="JARWAL010000006">
    <property type="protein sequence ID" value="MDR5892883.1"/>
    <property type="molecule type" value="Genomic_DNA"/>
</dbReference>
<dbReference type="RefSeq" id="WP_253443117.1">
    <property type="nucleotide sequence ID" value="NZ_JARWAL010000006.1"/>
</dbReference>
<dbReference type="Proteomes" id="UP001252270">
    <property type="component" value="Unassembled WGS sequence"/>
</dbReference>
<feature type="transmembrane region" description="Helical" evidence="1">
    <location>
        <begin position="6"/>
        <end position="22"/>
    </location>
</feature>
<evidence type="ECO:0000313" key="3">
    <source>
        <dbReference type="Proteomes" id="UP001252270"/>
    </source>
</evidence>
<feature type="transmembrane region" description="Helical" evidence="1">
    <location>
        <begin position="60"/>
        <end position="77"/>
    </location>
</feature>
<comment type="caution">
    <text evidence="2">The sequence shown here is derived from an EMBL/GenBank/DDBJ whole genome shotgun (WGS) entry which is preliminary data.</text>
</comment>